<dbReference type="InterPro" id="IPR036864">
    <property type="entry name" value="Zn2-C6_fun-type_DNA-bd_sf"/>
</dbReference>
<dbReference type="GO" id="GO:0008270">
    <property type="term" value="F:zinc ion binding"/>
    <property type="evidence" value="ECO:0007669"/>
    <property type="project" value="InterPro"/>
</dbReference>
<dbReference type="EMBL" id="WIGN01000631">
    <property type="protein sequence ID" value="KAF6786614.1"/>
    <property type="molecule type" value="Genomic_DNA"/>
</dbReference>
<evidence type="ECO:0000313" key="4">
    <source>
        <dbReference type="EMBL" id="KAF6786614.1"/>
    </source>
</evidence>
<dbReference type="AlphaFoldDB" id="A0A8H6INM7"/>
<proteinExistence type="predicted"/>
<dbReference type="GO" id="GO:0000981">
    <property type="term" value="F:DNA-binding transcription factor activity, RNA polymerase II-specific"/>
    <property type="evidence" value="ECO:0007669"/>
    <property type="project" value="InterPro"/>
</dbReference>
<dbReference type="CDD" id="cd00067">
    <property type="entry name" value="GAL4"/>
    <property type="match status" value="1"/>
</dbReference>
<dbReference type="SMART" id="SM00066">
    <property type="entry name" value="GAL4"/>
    <property type="match status" value="1"/>
</dbReference>
<sequence>MAEEQGRGPPSIHREDPSIHQRDDEARQRLPPVGASEDPRYPDDRGQRPNMAAPVTLPSIQDPHGGYGQAPYPPNPRGDPRADPRASSYNASPNSVNGYPPPQPGAHPPQLPPLQAPDPRSPTYPPPDARDDYYRRSQPPPPHYGDPYYQDYHGRQGHPPPGRYGDYPPQALGGPRYDYPPGTPGAPRYDYGQGAPPLQQAAPRQRTSIACRYCRKRKIRCSGYQSAPGGKCVNCSRMNQECIFQPVSSSSSTAFVPVSAIQGGVPPGTPLYGAYGQPLPPSSLGAPPPQGYAPPPGNGYYPQPLPSPTGAYSPYDAQRSGRRRPRGSDEGDELRPPPPDPGSADDPRRRSPASSSNHSSPGYMGYQPAAPGAYDPRAPPARHSPGQPPSVAPPGTGDERAAAATQRQSNSSTPAATSSSVMSLNNLVDGPTPNDIDRNMLGRLNRGPAPRK</sequence>
<dbReference type="PROSITE" id="PS00463">
    <property type="entry name" value="ZN2_CY6_FUNGAL_1"/>
    <property type="match status" value="1"/>
</dbReference>
<keyword evidence="1" id="KW-0539">Nucleus</keyword>
<feature type="compositionally biased region" description="Pro residues" evidence="2">
    <location>
        <begin position="278"/>
        <end position="307"/>
    </location>
</feature>
<feature type="compositionally biased region" description="Pro residues" evidence="2">
    <location>
        <begin position="99"/>
        <end position="127"/>
    </location>
</feature>
<comment type="caution">
    <text evidence="4">The sequence shown here is derived from an EMBL/GenBank/DDBJ whole genome shotgun (WGS) entry which is preliminary data.</text>
</comment>
<keyword evidence="5" id="KW-1185">Reference proteome</keyword>
<evidence type="ECO:0000256" key="2">
    <source>
        <dbReference type="SAM" id="MobiDB-lite"/>
    </source>
</evidence>
<evidence type="ECO:0000313" key="5">
    <source>
        <dbReference type="Proteomes" id="UP000652219"/>
    </source>
</evidence>
<dbReference type="SUPFAM" id="SSF57701">
    <property type="entry name" value="Zn2/Cys6 DNA-binding domain"/>
    <property type="match status" value="1"/>
</dbReference>
<feature type="compositionally biased region" description="Basic and acidic residues" evidence="2">
    <location>
        <begin position="326"/>
        <end position="335"/>
    </location>
</feature>
<reference evidence="4 5" key="1">
    <citation type="journal article" date="2020" name="Phytopathology">
        <title>Genome Sequence Resources of Colletotrichum truncatum, C. plurivorum, C. musicola, and C. sojae: Four Species Pathogenic to Soybean (Glycine max).</title>
        <authorList>
            <person name="Rogerio F."/>
            <person name="Boufleur T.R."/>
            <person name="Ciampi-Guillardi M."/>
            <person name="Sukno S.A."/>
            <person name="Thon M.R."/>
            <person name="Massola Junior N.S."/>
            <person name="Baroncelli R."/>
        </authorList>
    </citation>
    <scope>NUCLEOTIDE SEQUENCE [LARGE SCALE GENOMIC DNA]</scope>
    <source>
        <strain evidence="4 5">LFN0009</strain>
    </source>
</reference>
<feature type="region of interest" description="Disordered" evidence="2">
    <location>
        <begin position="272"/>
        <end position="452"/>
    </location>
</feature>
<dbReference type="InterPro" id="IPR001138">
    <property type="entry name" value="Zn2Cys6_DnaBD"/>
</dbReference>
<feature type="domain" description="Zn(2)-C6 fungal-type" evidence="3">
    <location>
        <begin position="210"/>
        <end position="244"/>
    </location>
</feature>
<accession>A0A8H6INM7</accession>
<organism evidence="4 5">
    <name type="scientific">Colletotrichum sojae</name>
    <dbReference type="NCBI Taxonomy" id="2175907"/>
    <lineage>
        <taxon>Eukaryota</taxon>
        <taxon>Fungi</taxon>
        <taxon>Dikarya</taxon>
        <taxon>Ascomycota</taxon>
        <taxon>Pezizomycotina</taxon>
        <taxon>Sordariomycetes</taxon>
        <taxon>Hypocreomycetidae</taxon>
        <taxon>Glomerellales</taxon>
        <taxon>Glomerellaceae</taxon>
        <taxon>Colletotrichum</taxon>
        <taxon>Colletotrichum orchidearum species complex</taxon>
    </lineage>
</organism>
<evidence type="ECO:0000259" key="3">
    <source>
        <dbReference type="PROSITE" id="PS50048"/>
    </source>
</evidence>
<feature type="compositionally biased region" description="Polar residues" evidence="2">
    <location>
        <begin position="87"/>
        <end position="97"/>
    </location>
</feature>
<protein>
    <recommendedName>
        <fullName evidence="3">Zn(2)-C6 fungal-type domain-containing protein</fullName>
    </recommendedName>
</protein>
<feature type="compositionally biased region" description="Basic and acidic residues" evidence="2">
    <location>
        <begin position="37"/>
        <end position="47"/>
    </location>
</feature>
<feature type="region of interest" description="Disordered" evidence="2">
    <location>
        <begin position="1"/>
        <end position="205"/>
    </location>
</feature>
<name>A0A8H6INM7_9PEZI</name>
<dbReference type="Gene3D" id="4.10.240.10">
    <property type="entry name" value="Zn(2)-C6 fungal-type DNA-binding domain"/>
    <property type="match status" value="1"/>
</dbReference>
<dbReference type="Pfam" id="PF00172">
    <property type="entry name" value="Zn_clus"/>
    <property type="match status" value="1"/>
</dbReference>
<evidence type="ECO:0000256" key="1">
    <source>
        <dbReference type="ARBA" id="ARBA00023242"/>
    </source>
</evidence>
<feature type="compositionally biased region" description="Low complexity" evidence="2">
    <location>
        <begin position="409"/>
        <end position="423"/>
    </location>
</feature>
<dbReference type="Proteomes" id="UP000652219">
    <property type="component" value="Unassembled WGS sequence"/>
</dbReference>
<feature type="compositionally biased region" description="Basic and acidic residues" evidence="2">
    <location>
        <begin position="1"/>
        <end position="28"/>
    </location>
</feature>
<feature type="compositionally biased region" description="Low complexity" evidence="2">
    <location>
        <begin position="352"/>
        <end position="361"/>
    </location>
</feature>
<dbReference type="PROSITE" id="PS50048">
    <property type="entry name" value="ZN2_CY6_FUNGAL_2"/>
    <property type="match status" value="1"/>
</dbReference>
<gene>
    <name evidence="4" type="ORF">CSOJ01_15375</name>
</gene>